<proteinExistence type="predicted"/>
<accession>A0AA36M7T7</accession>
<feature type="signal peptide" evidence="2">
    <location>
        <begin position="1"/>
        <end position="19"/>
    </location>
</feature>
<reference evidence="3" key="1">
    <citation type="submission" date="2023-07" db="EMBL/GenBank/DDBJ databases">
        <authorList>
            <consortium name="CYATHOMIX"/>
        </authorList>
    </citation>
    <scope>NUCLEOTIDE SEQUENCE</scope>
    <source>
        <strain evidence="3">N/A</strain>
    </source>
</reference>
<evidence type="ECO:0000256" key="1">
    <source>
        <dbReference type="SAM" id="MobiDB-lite"/>
    </source>
</evidence>
<protein>
    <submittedName>
        <fullName evidence="3">Uncharacterized protein</fullName>
    </submittedName>
</protein>
<feature type="region of interest" description="Disordered" evidence="1">
    <location>
        <begin position="145"/>
        <end position="204"/>
    </location>
</feature>
<evidence type="ECO:0000256" key="2">
    <source>
        <dbReference type="SAM" id="SignalP"/>
    </source>
</evidence>
<dbReference type="EMBL" id="CATQJL010000305">
    <property type="protein sequence ID" value="CAJ0601491.1"/>
    <property type="molecule type" value="Genomic_DNA"/>
</dbReference>
<dbReference type="Proteomes" id="UP001176961">
    <property type="component" value="Unassembled WGS sequence"/>
</dbReference>
<evidence type="ECO:0000313" key="4">
    <source>
        <dbReference type="Proteomes" id="UP001176961"/>
    </source>
</evidence>
<organism evidence="3 4">
    <name type="scientific">Cylicocyclus nassatus</name>
    <name type="common">Nematode worm</name>
    <dbReference type="NCBI Taxonomy" id="53992"/>
    <lineage>
        <taxon>Eukaryota</taxon>
        <taxon>Metazoa</taxon>
        <taxon>Ecdysozoa</taxon>
        <taxon>Nematoda</taxon>
        <taxon>Chromadorea</taxon>
        <taxon>Rhabditida</taxon>
        <taxon>Rhabditina</taxon>
        <taxon>Rhabditomorpha</taxon>
        <taxon>Strongyloidea</taxon>
        <taxon>Strongylidae</taxon>
        <taxon>Cylicocyclus</taxon>
    </lineage>
</organism>
<keyword evidence="4" id="KW-1185">Reference proteome</keyword>
<sequence>MTRLFPLFAVFNSISLSAPAPTPDGGSAAEETCDQVDEDSKNLNLQLQHKFHVTLGLNTRLACSGVSDAKKELDYIFEGRSRPGYYGHYFNTTVGLSLEAVVKGYIEHMQSAPPLFDSNKTLVDLLKEQGSVFFSCAMKEDTYSLEEKDQEYEGVEKSEEREMIGEPEEEEEEEEDEKNEEASPAETHSGSSDSDQASEGKIDGPVKGVFCYFY</sequence>
<keyword evidence="2" id="KW-0732">Signal</keyword>
<name>A0AA36M7T7_CYLNA</name>
<feature type="compositionally biased region" description="Basic and acidic residues" evidence="1">
    <location>
        <begin position="154"/>
        <end position="164"/>
    </location>
</feature>
<feature type="chain" id="PRO_5041401017" evidence="2">
    <location>
        <begin position="20"/>
        <end position="214"/>
    </location>
</feature>
<evidence type="ECO:0000313" key="3">
    <source>
        <dbReference type="EMBL" id="CAJ0601491.1"/>
    </source>
</evidence>
<feature type="compositionally biased region" description="Polar residues" evidence="1">
    <location>
        <begin position="186"/>
        <end position="197"/>
    </location>
</feature>
<dbReference type="AlphaFoldDB" id="A0AA36M7T7"/>
<feature type="compositionally biased region" description="Acidic residues" evidence="1">
    <location>
        <begin position="165"/>
        <end position="179"/>
    </location>
</feature>
<gene>
    <name evidence="3" type="ORF">CYNAS_LOCUS13474</name>
</gene>
<comment type="caution">
    <text evidence="3">The sequence shown here is derived from an EMBL/GenBank/DDBJ whole genome shotgun (WGS) entry which is preliminary data.</text>
</comment>